<dbReference type="PIRSF" id="PIRSF035652">
    <property type="entry name" value="CHP02436"/>
    <property type="match status" value="1"/>
</dbReference>
<gene>
    <name evidence="1" type="ORF">DHW61_02160</name>
</gene>
<accession>A0A3D2X263</accession>
<dbReference type="Gene3D" id="1.20.1440.60">
    <property type="entry name" value="23S rRNA-intervening sequence"/>
    <property type="match status" value="1"/>
</dbReference>
<sequence length="117" mass="13495">MKEKNILLEKSTDFAVAIVELSKRISQNPINGIFINQVVRSSSSIMSNVAESEFASSRKDFLWKLQISLKEANETKYWLTLMKRSLFISQKDYDKLLPECEELIKMLVSSCNTIKKN</sequence>
<dbReference type="EMBL" id="DPVV01000079">
    <property type="protein sequence ID" value="HCL01211.1"/>
    <property type="molecule type" value="Genomic_DNA"/>
</dbReference>
<dbReference type="PANTHER" id="PTHR38471:SF2">
    <property type="entry name" value="FOUR HELIX BUNDLE PROTEIN"/>
    <property type="match status" value="1"/>
</dbReference>
<organism evidence="1 2">
    <name type="scientific">Lachnoclostridium phytofermentans</name>
    <dbReference type="NCBI Taxonomy" id="66219"/>
    <lineage>
        <taxon>Bacteria</taxon>
        <taxon>Bacillati</taxon>
        <taxon>Bacillota</taxon>
        <taxon>Clostridia</taxon>
        <taxon>Lachnospirales</taxon>
        <taxon>Lachnospiraceae</taxon>
    </lineage>
</organism>
<dbReference type="PANTHER" id="PTHR38471">
    <property type="entry name" value="FOUR HELIX BUNDLE PROTEIN"/>
    <property type="match status" value="1"/>
</dbReference>
<dbReference type="Proteomes" id="UP000262969">
    <property type="component" value="Unassembled WGS sequence"/>
</dbReference>
<dbReference type="InterPro" id="IPR036583">
    <property type="entry name" value="23S_rRNA_IVS_sf"/>
</dbReference>
<proteinExistence type="predicted"/>
<dbReference type="InterPro" id="IPR012657">
    <property type="entry name" value="23S_rRNA-intervening_sequence"/>
</dbReference>
<evidence type="ECO:0000313" key="2">
    <source>
        <dbReference type="Proteomes" id="UP000262969"/>
    </source>
</evidence>
<protein>
    <submittedName>
        <fullName evidence="1">Four helix bundle protein</fullName>
    </submittedName>
</protein>
<dbReference type="AlphaFoldDB" id="A0A3D2X263"/>
<reference evidence="1 2" key="1">
    <citation type="journal article" date="2018" name="Nat. Biotechnol.">
        <title>A standardized bacterial taxonomy based on genome phylogeny substantially revises the tree of life.</title>
        <authorList>
            <person name="Parks D.H."/>
            <person name="Chuvochina M."/>
            <person name="Waite D.W."/>
            <person name="Rinke C."/>
            <person name="Skarshewski A."/>
            <person name="Chaumeil P.A."/>
            <person name="Hugenholtz P."/>
        </authorList>
    </citation>
    <scope>NUCLEOTIDE SEQUENCE [LARGE SCALE GENOMIC DNA]</scope>
    <source>
        <strain evidence="1">UBA11728</strain>
    </source>
</reference>
<comment type="caution">
    <text evidence="1">The sequence shown here is derived from an EMBL/GenBank/DDBJ whole genome shotgun (WGS) entry which is preliminary data.</text>
</comment>
<dbReference type="Pfam" id="PF05635">
    <property type="entry name" value="23S_rRNA_IVP"/>
    <property type="match status" value="1"/>
</dbReference>
<dbReference type="NCBIfam" id="TIGR02436">
    <property type="entry name" value="four helix bundle protein"/>
    <property type="match status" value="1"/>
</dbReference>
<name>A0A3D2X263_9FIRM</name>
<dbReference type="SUPFAM" id="SSF158446">
    <property type="entry name" value="IVS-encoded protein-like"/>
    <property type="match status" value="1"/>
</dbReference>
<evidence type="ECO:0000313" key="1">
    <source>
        <dbReference type="EMBL" id="HCL01211.1"/>
    </source>
</evidence>